<dbReference type="RefSeq" id="WP_390324146.1">
    <property type="nucleotide sequence ID" value="NZ_JBHRTP010000048.1"/>
</dbReference>
<evidence type="ECO:0000313" key="1">
    <source>
        <dbReference type="EMBL" id="MFC3109308.1"/>
    </source>
</evidence>
<dbReference type="Proteomes" id="UP001595530">
    <property type="component" value="Unassembled WGS sequence"/>
</dbReference>
<sequence>MSPIKPYTVKSTSITLNNAEYDKYRPFGGYDEVKKAYTPLRFAEISDELEGSGTQVNYALDSITLAMEAGIFKDSDTFVAKAFATIEDAAEFVEALRGHEYYWLNERHFYAFSHAFNCDESQMRTYPEIADFIANEI</sequence>
<evidence type="ECO:0000313" key="2">
    <source>
        <dbReference type="Proteomes" id="UP001595530"/>
    </source>
</evidence>
<proteinExistence type="predicted"/>
<organism evidence="1 2">
    <name type="scientific">Undibacterium arcticum</name>
    <dbReference type="NCBI Taxonomy" id="1762892"/>
    <lineage>
        <taxon>Bacteria</taxon>
        <taxon>Pseudomonadati</taxon>
        <taxon>Pseudomonadota</taxon>
        <taxon>Betaproteobacteria</taxon>
        <taxon>Burkholderiales</taxon>
        <taxon>Oxalobacteraceae</taxon>
        <taxon>Undibacterium</taxon>
    </lineage>
</organism>
<reference evidence="2" key="1">
    <citation type="journal article" date="2019" name="Int. J. Syst. Evol. Microbiol.">
        <title>The Global Catalogue of Microorganisms (GCM) 10K type strain sequencing project: providing services to taxonomists for standard genome sequencing and annotation.</title>
        <authorList>
            <consortium name="The Broad Institute Genomics Platform"/>
            <consortium name="The Broad Institute Genome Sequencing Center for Infectious Disease"/>
            <person name="Wu L."/>
            <person name="Ma J."/>
        </authorList>
    </citation>
    <scope>NUCLEOTIDE SEQUENCE [LARGE SCALE GENOMIC DNA]</scope>
    <source>
        <strain evidence="2">KCTC 42986</strain>
    </source>
</reference>
<protein>
    <submittedName>
        <fullName evidence="1">Uncharacterized protein</fullName>
    </submittedName>
</protein>
<keyword evidence="2" id="KW-1185">Reference proteome</keyword>
<accession>A0ABV7F2M7</accession>
<dbReference type="EMBL" id="JBHRTP010000048">
    <property type="protein sequence ID" value="MFC3109308.1"/>
    <property type="molecule type" value="Genomic_DNA"/>
</dbReference>
<name>A0ABV7F2M7_9BURK</name>
<comment type="caution">
    <text evidence="1">The sequence shown here is derived from an EMBL/GenBank/DDBJ whole genome shotgun (WGS) entry which is preliminary data.</text>
</comment>
<gene>
    <name evidence="1" type="ORF">ACFOFO_15270</name>
</gene>